<organism evidence="8 9">
    <name type="scientific">Blautia caecimuris</name>
    <dbReference type="NCBI Taxonomy" id="1796615"/>
    <lineage>
        <taxon>Bacteria</taxon>
        <taxon>Bacillati</taxon>
        <taxon>Bacillota</taxon>
        <taxon>Clostridia</taxon>
        <taxon>Lachnospirales</taxon>
        <taxon>Lachnospiraceae</taxon>
        <taxon>Blautia</taxon>
    </lineage>
</organism>
<comment type="caution">
    <text evidence="8">The sequence shown here is derived from an EMBL/GenBank/DDBJ whole genome shotgun (WGS) entry which is preliminary data.</text>
</comment>
<protein>
    <submittedName>
        <fullName evidence="8">ABC transport system permease protein</fullName>
    </submittedName>
</protein>
<comment type="subcellular location">
    <subcellularLocation>
        <location evidence="1 6">Cell membrane</location>
        <topology evidence="1 6">Multi-pass membrane protein</topology>
    </subcellularLocation>
</comment>
<evidence type="ECO:0000256" key="4">
    <source>
        <dbReference type="ARBA" id="ARBA00022989"/>
    </source>
</evidence>
<sequence>MRKGMFLRLALTNIKKNRGTYIPYMLSCMGCIAVLYIMMFIVTSPDTVNMRGGRDVAAIVSMGVFILGVFSVIFLLFCNSFLMKRRQKELGLYNVLGMEKRHISHLMLVETVFTGIASLAGGLAAGILGSKLALLLLLKILRIPAKFGFYISWKGIKVCAVSYGVILVLTLFNNLRRVHFSRPVELLSGGNAGEREPKSKLFMAIAGFGCLGTGYYLAVTTESIIDALGVFFIAVLLVMAGTYLVFTSGSIVILKLLRRRKKFYYKLQNFTSVSGMLYRMKQNAVGLASICILSTGVLLMLSTTVSLNMGIEDTIRSQYPCDVNVDFHGHSPEEAYMAQEFIRTELEEKNIPVESVESQIYLSLIGVMEGNRLNMDPQAGQSQTQNIATLVIIPDSFSEQVTGEKQDVPEGSLLAYGTEENSIILENQEFKISGRLKKRPEISGQLSMDFVKTLYFVADEKTFEKINQLQNEAKGGGYSITSSIGVQVPGDDAAAIKCRQMLNDSIQKFKEQGYFAQEQDYVSSRSYAEEGENFYGLNGGLLFVGILLGGVFLMGTALIIYYKQISEGYEDKARFEIMRKVGMSRREVKASIHRQILMVFFLPLITACVHIGMAFPLMKRLLLLVGMSNTRLFLICTAVTVIIFAAVYGVIYAVTARSYYRILEKAE</sequence>
<reference evidence="8 9" key="1">
    <citation type="submission" date="2024-06" db="EMBL/GenBank/DDBJ databases">
        <title>Genomic Encyclopedia of Type Strains, Phase IV (KMG-IV): sequencing the most valuable type-strain genomes for metagenomic binning, comparative biology and taxonomic classification.</title>
        <authorList>
            <person name="Goeker M."/>
        </authorList>
    </citation>
    <scope>NUCLEOTIDE SEQUENCE [LARGE SCALE GENOMIC DNA]</scope>
    <source>
        <strain evidence="8 9">DSM 29492</strain>
    </source>
</reference>
<accession>A0ABV2M0T2</accession>
<feature type="transmembrane region" description="Helical" evidence="6">
    <location>
        <begin position="56"/>
        <end position="82"/>
    </location>
</feature>
<evidence type="ECO:0000256" key="6">
    <source>
        <dbReference type="PIRNR" id="PIRNR018968"/>
    </source>
</evidence>
<name>A0ABV2M0T2_9FIRM</name>
<proteinExistence type="inferred from homology"/>
<dbReference type="PANTHER" id="PTHR46795">
    <property type="entry name" value="ABC TRANSPORTER PERMEASE-RELATED-RELATED"/>
    <property type="match status" value="1"/>
</dbReference>
<dbReference type="InterPro" id="IPR027022">
    <property type="entry name" value="ABC_permease_BceB-typ"/>
</dbReference>
<feature type="transmembrane region" description="Helical" evidence="6">
    <location>
        <begin position="147"/>
        <end position="172"/>
    </location>
</feature>
<evidence type="ECO:0000256" key="5">
    <source>
        <dbReference type="ARBA" id="ARBA00023136"/>
    </source>
</evidence>
<dbReference type="Proteomes" id="UP001549106">
    <property type="component" value="Unassembled WGS sequence"/>
</dbReference>
<dbReference type="InterPro" id="IPR003838">
    <property type="entry name" value="ABC3_permease_C"/>
</dbReference>
<keyword evidence="2 6" id="KW-1003">Cell membrane</keyword>
<evidence type="ECO:0000256" key="3">
    <source>
        <dbReference type="ARBA" id="ARBA00022692"/>
    </source>
</evidence>
<dbReference type="EMBL" id="JBEPMJ010000007">
    <property type="protein sequence ID" value="MET3750069.1"/>
    <property type="molecule type" value="Genomic_DNA"/>
</dbReference>
<dbReference type="PANTHER" id="PTHR46795:SF3">
    <property type="entry name" value="ABC TRANSPORTER PERMEASE"/>
    <property type="match status" value="1"/>
</dbReference>
<keyword evidence="9" id="KW-1185">Reference proteome</keyword>
<keyword evidence="3 6" id="KW-0812">Transmembrane</keyword>
<evidence type="ECO:0000256" key="2">
    <source>
        <dbReference type="ARBA" id="ARBA00022475"/>
    </source>
</evidence>
<feature type="domain" description="ABC3 transporter permease C-terminal" evidence="7">
    <location>
        <begin position="64"/>
        <end position="171"/>
    </location>
</feature>
<keyword evidence="4 6" id="KW-1133">Transmembrane helix</keyword>
<feature type="transmembrane region" description="Helical" evidence="6">
    <location>
        <begin position="630"/>
        <end position="655"/>
    </location>
</feature>
<feature type="transmembrane region" description="Helical" evidence="6">
    <location>
        <begin position="201"/>
        <end position="218"/>
    </location>
</feature>
<feature type="transmembrane region" description="Helical" evidence="6">
    <location>
        <begin position="21"/>
        <end position="44"/>
    </location>
</feature>
<evidence type="ECO:0000313" key="8">
    <source>
        <dbReference type="EMBL" id="MET3750069.1"/>
    </source>
</evidence>
<feature type="transmembrane region" description="Helical" evidence="6">
    <location>
        <begin position="541"/>
        <end position="562"/>
    </location>
</feature>
<keyword evidence="6" id="KW-0813">Transport</keyword>
<comment type="similarity">
    <text evidence="6">Belongs to the ABC-4 integral membrane protein family.</text>
</comment>
<dbReference type="PIRSF" id="PIRSF018968">
    <property type="entry name" value="ABC_permease_BceB"/>
    <property type="match status" value="1"/>
</dbReference>
<evidence type="ECO:0000313" key="9">
    <source>
        <dbReference type="Proteomes" id="UP001549106"/>
    </source>
</evidence>
<feature type="transmembrane region" description="Helical" evidence="6">
    <location>
        <begin position="103"/>
        <end position="127"/>
    </location>
</feature>
<evidence type="ECO:0000256" key="1">
    <source>
        <dbReference type="ARBA" id="ARBA00004651"/>
    </source>
</evidence>
<gene>
    <name evidence="8" type="ORF">ABID24_001304</name>
</gene>
<feature type="transmembrane region" description="Helical" evidence="6">
    <location>
        <begin position="284"/>
        <end position="307"/>
    </location>
</feature>
<dbReference type="InterPro" id="IPR052536">
    <property type="entry name" value="ABC-4_Integral_Memb_Prot"/>
</dbReference>
<dbReference type="Pfam" id="PF02687">
    <property type="entry name" value="FtsX"/>
    <property type="match status" value="1"/>
</dbReference>
<feature type="transmembrane region" description="Helical" evidence="6">
    <location>
        <begin position="230"/>
        <end position="257"/>
    </location>
</feature>
<evidence type="ECO:0000259" key="7">
    <source>
        <dbReference type="Pfam" id="PF02687"/>
    </source>
</evidence>
<keyword evidence="5 6" id="KW-0472">Membrane</keyword>
<feature type="transmembrane region" description="Helical" evidence="6">
    <location>
        <begin position="596"/>
        <end position="618"/>
    </location>
</feature>
<dbReference type="RefSeq" id="WP_257464351.1">
    <property type="nucleotide sequence ID" value="NZ_BAABXP010000008.1"/>
</dbReference>